<organism evidence="2 3">
    <name type="scientific">Marinisporobacter balticus</name>
    <dbReference type="NCBI Taxonomy" id="2018667"/>
    <lineage>
        <taxon>Bacteria</taxon>
        <taxon>Bacillati</taxon>
        <taxon>Bacillota</taxon>
        <taxon>Clostridia</taxon>
        <taxon>Peptostreptococcales</taxon>
        <taxon>Thermotaleaceae</taxon>
        <taxon>Marinisporobacter</taxon>
    </lineage>
</organism>
<evidence type="ECO:0000313" key="3">
    <source>
        <dbReference type="Proteomes" id="UP000294919"/>
    </source>
</evidence>
<evidence type="ECO:0000256" key="1">
    <source>
        <dbReference type="SAM" id="MobiDB-lite"/>
    </source>
</evidence>
<name>A0A4R2KSU1_9FIRM</name>
<dbReference type="EMBL" id="SLWV01000006">
    <property type="protein sequence ID" value="TCO77441.1"/>
    <property type="molecule type" value="Genomic_DNA"/>
</dbReference>
<dbReference type="RefSeq" id="WP_132243963.1">
    <property type="nucleotide sequence ID" value="NZ_SLWV01000006.1"/>
</dbReference>
<gene>
    <name evidence="2" type="ORF">EV214_10683</name>
</gene>
<proteinExistence type="predicted"/>
<dbReference type="AlphaFoldDB" id="A0A4R2KSU1"/>
<dbReference type="OrthoDB" id="1787414at2"/>
<protein>
    <recommendedName>
        <fullName evidence="4">Lipoprotein</fullName>
    </recommendedName>
</protein>
<feature type="compositionally biased region" description="Polar residues" evidence="1">
    <location>
        <begin position="32"/>
        <end position="44"/>
    </location>
</feature>
<dbReference type="Proteomes" id="UP000294919">
    <property type="component" value="Unassembled WGS sequence"/>
</dbReference>
<sequence length="180" mass="20030">MMKKKYNWVIPMLMVGLLFVGCTKSSEPADAVQNNTQQSTVIDNTKQDGVKNNENAKRDSPDLYGKVKKILGNEVTLELAELPERKEMSEEDREKMKVQIQNGNPGEGGFGGQGNKMKREIKFTGETKNIIIPVGLPIVSAKRGEETELELGDIIEGTFLQIWLNEDASVKAVHVIQGRE</sequence>
<dbReference type="PROSITE" id="PS51257">
    <property type="entry name" value="PROKAR_LIPOPROTEIN"/>
    <property type="match status" value="1"/>
</dbReference>
<comment type="caution">
    <text evidence="2">The sequence shown here is derived from an EMBL/GenBank/DDBJ whole genome shotgun (WGS) entry which is preliminary data.</text>
</comment>
<accession>A0A4R2KSU1</accession>
<reference evidence="2 3" key="1">
    <citation type="submission" date="2019-03" db="EMBL/GenBank/DDBJ databases">
        <title>Genomic Encyclopedia of Type Strains, Phase IV (KMG-IV): sequencing the most valuable type-strain genomes for metagenomic binning, comparative biology and taxonomic classification.</title>
        <authorList>
            <person name="Goeker M."/>
        </authorList>
    </citation>
    <scope>NUCLEOTIDE SEQUENCE [LARGE SCALE GENOMIC DNA]</scope>
    <source>
        <strain evidence="2 3">DSM 102940</strain>
    </source>
</reference>
<feature type="region of interest" description="Disordered" evidence="1">
    <location>
        <begin position="29"/>
        <end position="61"/>
    </location>
</feature>
<feature type="compositionally biased region" description="Basic and acidic residues" evidence="1">
    <location>
        <begin position="45"/>
        <end position="61"/>
    </location>
</feature>
<evidence type="ECO:0008006" key="4">
    <source>
        <dbReference type="Google" id="ProtNLM"/>
    </source>
</evidence>
<keyword evidence="3" id="KW-1185">Reference proteome</keyword>
<evidence type="ECO:0000313" key="2">
    <source>
        <dbReference type="EMBL" id="TCO77441.1"/>
    </source>
</evidence>